<dbReference type="EMBL" id="UAQE01000004">
    <property type="protein sequence ID" value="SPU37874.1"/>
    <property type="molecule type" value="Genomic_DNA"/>
</dbReference>
<sequence length="87" mass="9959">MSEVNLSNYLEVEIVEGQDVFVNLKQAFEQAVEYTLANGIGDCEIREIRRSELMQAVLNEASQRSKNVPYKDGIANIITGRKKYQEY</sequence>
<evidence type="ECO:0000313" key="2">
    <source>
        <dbReference type="Proteomes" id="UP000251431"/>
    </source>
</evidence>
<proteinExistence type="predicted"/>
<dbReference type="AlphaFoldDB" id="A0A2X1AI19"/>
<dbReference type="Proteomes" id="UP000251431">
    <property type="component" value="Unassembled WGS sequence"/>
</dbReference>
<organism evidence="1 2">
    <name type="scientific">Lysinibacillus capsici</name>
    <dbReference type="NCBI Taxonomy" id="2115968"/>
    <lineage>
        <taxon>Bacteria</taxon>
        <taxon>Bacillati</taxon>
        <taxon>Bacillota</taxon>
        <taxon>Bacilli</taxon>
        <taxon>Bacillales</taxon>
        <taxon>Bacillaceae</taxon>
        <taxon>Lysinibacillus</taxon>
    </lineage>
</organism>
<dbReference type="RefSeq" id="WP_233436371.1">
    <property type="nucleotide sequence ID" value="NZ_UAQE01000004.1"/>
</dbReference>
<protein>
    <submittedName>
        <fullName evidence="1">Uncharacterized protein</fullName>
    </submittedName>
</protein>
<evidence type="ECO:0000313" key="1">
    <source>
        <dbReference type="EMBL" id="SPU37874.1"/>
    </source>
</evidence>
<gene>
    <name evidence="1" type="ORF">NCTC7582_03818</name>
</gene>
<reference evidence="1 2" key="1">
    <citation type="submission" date="2018-06" db="EMBL/GenBank/DDBJ databases">
        <authorList>
            <consortium name="Pathogen Informatics"/>
            <person name="Doyle S."/>
        </authorList>
    </citation>
    <scope>NUCLEOTIDE SEQUENCE [LARGE SCALE GENOMIC DNA]</scope>
    <source>
        <strain evidence="1 2">NCTC7582</strain>
    </source>
</reference>
<accession>A0A2X1AI19</accession>
<name>A0A2X1AI19_9BACI</name>